<dbReference type="InterPro" id="IPR036291">
    <property type="entry name" value="NAD(P)-bd_dom_sf"/>
</dbReference>
<feature type="transmembrane region" description="Helical" evidence="10">
    <location>
        <begin position="371"/>
        <end position="391"/>
    </location>
</feature>
<evidence type="ECO:0000256" key="3">
    <source>
        <dbReference type="ARBA" id="ARBA00022516"/>
    </source>
</evidence>
<keyword evidence="3 10" id="KW-0444">Lipid biosynthesis</keyword>
<evidence type="ECO:0000256" key="10">
    <source>
        <dbReference type="RuleBase" id="RU363097"/>
    </source>
</evidence>
<dbReference type="EC" id="1.2.1.84" evidence="10"/>
<dbReference type="PANTHER" id="PTHR11011">
    <property type="entry name" value="MALE STERILITY PROTEIN 2-RELATED"/>
    <property type="match status" value="1"/>
</dbReference>
<dbReference type="SUPFAM" id="SSF51735">
    <property type="entry name" value="NAD(P)-binding Rossmann-fold domains"/>
    <property type="match status" value="1"/>
</dbReference>
<dbReference type="Pfam" id="PF07993">
    <property type="entry name" value="NAD_binding_4"/>
    <property type="match status" value="1"/>
</dbReference>
<dbReference type="PANTHER" id="PTHR11011:SF60">
    <property type="entry name" value="FATTY ACYL-COA REDUCTASE-RELATED"/>
    <property type="match status" value="1"/>
</dbReference>
<organism evidence="13">
    <name type="scientific">Cacopsylla melanoneura</name>
    <dbReference type="NCBI Taxonomy" id="428564"/>
    <lineage>
        <taxon>Eukaryota</taxon>
        <taxon>Metazoa</taxon>
        <taxon>Ecdysozoa</taxon>
        <taxon>Arthropoda</taxon>
        <taxon>Hexapoda</taxon>
        <taxon>Insecta</taxon>
        <taxon>Pterygota</taxon>
        <taxon>Neoptera</taxon>
        <taxon>Paraneoptera</taxon>
        <taxon>Hemiptera</taxon>
        <taxon>Sternorrhyncha</taxon>
        <taxon>Psylloidea</taxon>
        <taxon>Psyllidae</taxon>
        <taxon>Psyllinae</taxon>
        <taxon>Cacopsylla</taxon>
    </lineage>
</organism>
<comment type="similarity">
    <text evidence="2 10">Belongs to the fatty acyl-CoA reductase family.</text>
</comment>
<protein>
    <recommendedName>
        <fullName evidence="10">Fatty acyl-CoA reductase</fullName>
        <ecNumber evidence="10">1.2.1.84</ecNumber>
    </recommendedName>
</protein>
<sequence length="516" mass="60315">MDFYNMRDYLDETENKSIERSEIQTFYANKTIFITGASGFVGTLVLEKLLRTCKDLRKVYVLFRSSKRKNIQERLVEYFNDPVFERMKSENPTYYTQVTCVQGDLTLNQLGLSAEDRQAIVDNTQIILHVAATVKFDEHLADAYNINVKGTKTMIQLAELMKQLQSFVYVSTAYSNCDRKHIEEKFYDPVFSDEETITMLQHSERHELALLLPHILDRKPNTYTFTKTIAEDLVRESSGHLPVVVVRPSVIMPTLKEPFPYYSNDKNSVLSLAVGVGVGLLRVVSFANDNRLDMIPGDMTVNCIIAASWNRAVTPHSPLVYNCVSVDSPGFLRELMTANLRNLTEAKEILSDQMMWLPHLIIVENTFCLYFLYYILHLLPGLFFSLAEQYFNRKSMIMKIYRKLFFLSKTVRYFMFNNWSFTTDNTKSLLFKLNARDRELFDFNIMSVDWMNYYCFMGRCAARYVLKANDNKDNYYPKEMYKRKMKYIEPIDITIRWTFRLALVYLSYNMLCAVAV</sequence>
<evidence type="ECO:0000256" key="6">
    <source>
        <dbReference type="ARBA" id="ARBA00022989"/>
    </source>
</evidence>
<dbReference type="Pfam" id="PF03015">
    <property type="entry name" value="Sterile"/>
    <property type="match status" value="1"/>
</dbReference>
<feature type="domain" description="Thioester reductase (TE)" evidence="12">
    <location>
        <begin position="34"/>
        <end position="304"/>
    </location>
</feature>
<dbReference type="FunFam" id="3.40.50.720:FF:000143">
    <property type="entry name" value="Fatty acyl-CoA reductase"/>
    <property type="match status" value="1"/>
</dbReference>
<keyword evidence="5 10" id="KW-0521">NADP</keyword>
<dbReference type="CDD" id="cd05236">
    <property type="entry name" value="FAR-N_SDR_e"/>
    <property type="match status" value="1"/>
</dbReference>
<dbReference type="GO" id="GO:0005777">
    <property type="term" value="C:peroxisome"/>
    <property type="evidence" value="ECO:0007669"/>
    <property type="project" value="TreeGrafter"/>
</dbReference>
<dbReference type="GO" id="GO:0102965">
    <property type="term" value="F:alcohol-forming long-chain fatty acyl-CoA reductase activity"/>
    <property type="evidence" value="ECO:0007669"/>
    <property type="project" value="UniProtKB-EC"/>
</dbReference>
<dbReference type="InterPro" id="IPR013120">
    <property type="entry name" value="FAR_NAD-bd"/>
</dbReference>
<comment type="function">
    <text evidence="10">Catalyzes the reduction of fatty acyl-CoA to fatty alcohols.</text>
</comment>
<dbReference type="InterPro" id="IPR026055">
    <property type="entry name" value="FAR"/>
</dbReference>
<evidence type="ECO:0000256" key="5">
    <source>
        <dbReference type="ARBA" id="ARBA00022857"/>
    </source>
</evidence>
<comment type="catalytic activity">
    <reaction evidence="9 10">
        <text>a long-chain fatty acyl-CoA + 2 NADPH + 2 H(+) = a long-chain primary fatty alcohol + 2 NADP(+) + CoA</text>
        <dbReference type="Rhea" id="RHEA:52716"/>
        <dbReference type="ChEBI" id="CHEBI:15378"/>
        <dbReference type="ChEBI" id="CHEBI:57287"/>
        <dbReference type="ChEBI" id="CHEBI:57783"/>
        <dbReference type="ChEBI" id="CHEBI:58349"/>
        <dbReference type="ChEBI" id="CHEBI:77396"/>
        <dbReference type="ChEBI" id="CHEBI:83139"/>
        <dbReference type="EC" id="1.2.1.84"/>
    </reaction>
</comment>
<name>A0A8D8PPA4_9HEMI</name>
<dbReference type="Gene3D" id="3.40.50.720">
    <property type="entry name" value="NAD(P)-binding Rossmann-like Domain"/>
    <property type="match status" value="1"/>
</dbReference>
<evidence type="ECO:0000256" key="8">
    <source>
        <dbReference type="ARBA" id="ARBA00023136"/>
    </source>
</evidence>
<keyword evidence="6 10" id="KW-1133">Transmembrane helix</keyword>
<evidence type="ECO:0000259" key="12">
    <source>
        <dbReference type="Pfam" id="PF07993"/>
    </source>
</evidence>
<keyword evidence="8 10" id="KW-0472">Membrane</keyword>
<keyword evidence="10" id="KW-0560">Oxidoreductase</keyword>
<proteinExistence type="inferred from homology"/>
<keyword evidence="4 10" id="KW-0812">Transmembrane</keyword>
<comment type="subcellular location">
    <subcellularLocation>
        <location evidence="1">Membrane</location>
        <topology evidence="1">Multi-pass membrane protein</topology>
    </subcellularLocation>
</comment>
<evidence type="ECO:0000313" key="13">
    <source>
        <dbReference type="EMBL" id="CAG6609216.1"/>
    </source>
</evidence>
<reference evidence="13" key="1">
    <citation type="submission" date="2021-05" db="EMBL/GenBank/DDBJ databases">
        <authorList>
            <person name="Alioto T."/>
            <person name="Alioto T."/>
            <person name="Gomez Garrido J."/>
        </authorList>
    </citation>
    <scope>NUCLEOTIDE SEQUENCE</scope>
</reference>
<evidence type="ECO:0000256" key="4">
    <source>
        <dbReference type="ARBA" id="ARBA00022692"/>
    </source>
</evidence>
<dbReference type="GO" id="GO:0080019">
    <property type="term" value="F:alcohol-forming very long-chain fatty acyl-CoA reductase activity"/>
    <property type="evidence" value="ECO:0007669"/>
    <property type="project" value="InterPro"/>
</dbReference>
<keyword evidence="7 10" id="KW-0443">Lipid metabolism</keyword>
<dbReference type="GO" id="GO:0035336">
    <property type="term" value="P:long-chain fatty-acyl-CoA metabolic process"/>
    <property type="evidence" value="ECO:0007669"/>
    <property type="project" value="TreeGrafter"/>
</dbReference>
<dbReference type="EMBL" id="HBUF01014362">
    <property type="protein sequence ID" value="CAG6609216.1"/>
    <property type="molecule type" value="Transcribed_RNA"/>
</dbReference>
<evidence type="ECO:0000256" key="7">
    <source>
        <dbReference type="ARBA" id="ARBA00023098"/>
    </source>
</evidence>
<evidence type="ECO:0000256" key="1">
    <source>
        <dbReference type="ARBA" id="ARBA00004141"/>
    </source>
</evidence>
<feature type="domain" description="Fatty acyl-CoA reductase C-terminal" evidence="11">
    <location>
        <begin position="376"/>
        <end position="467"/>
    </location>
</feature>
<dbReference type="CDD" id="cd09071">
    <property type="entry name" value="FAR_C"/>
    <property type="match status" value="1"/>
</dbReference>
<evidence type="ECO:0000259" key="11">
    <source>
        <dbReference type="Pfam" id="PF03015"/>
    </source>
</evidence>
<dbReference type="AlphaFoldDB" id="A0A8D8PPA4"/>
<dbReference type="GO" id="GO:0016020">
    <property type="term" value="C:membrane"/>
    <property type="evidence" value="ECO:0007669"/>
    <property type="project" value="UniProtKB-SubCell"/>
</dbReference>
<evidence type="ECO:0000256" key="9">
    <source>
        <dbReference type="ARBA" id="ARBA00052530"/>
    </source>
</evidence>
<accession>A0A8D8PPA4</accession>
<evidence type="ECO:0000256" key="2">
    <source>
        <dbReference type="ARBA" id="ARBA00005928"/>
    </source>
</evidence>
<dbReference type="InterPro" id="IPR033640">
    <property type="entry name" value="FAR_C"/>
</dbReference>